<dbReference type="PANTHER" id="PTHR16079">
    <property type="entry name" value="UBIQUITIN LIGASE PROTEIN CHFR"/>
    <property type="match status" value="1"/>
</dbReference>
<dbReference type="SMART" id="SM00184">
    <property type="entry name" value="RING"/>
    <property type="match status" value="1"/>
</dbReference>
<dbReference type="GO" id="GO:0005634">
    <property type="term" value="C:nucleus"/>
    <property type="evidence" value="ECO:0007669"/>
    <property type="project" value="TreeGrafter"/>
</dbReference>
<organism evidence="4 5">
    <name type="scientific">Thanatephorus cucumeris (strain AG1-IA)</name>
    <name type="common">Rice sheath blight fungus</name>
    <name type="synonym">Rhizoctonia solani</name>
    <dbReference type="NCBI Taxonomy" id="983506"/>
    <lineage>
        <taxon>Eukaryota</taxon>
        <taxon>Fungi</taxon>
        <taxon>Dikarya</taxon>
        <taxon>Basidiomycota</taxon>
        <taxon>Agaricomycotina</taxon>
        <taxon>Agaricomycetes</taxon>
        <taxon>Cantharellales</taxon>
        <taxon>Ceratobasidiaceae</taxon>
        <taxon>Rhizoctonia</taxon>
        <taxon>Rhizoctonia solani AG-1</taxon>
    </lineage>
</organism>
<keyword evidence="1" id="KW-0863">Zinc-finger</keyword>
<dbReference type="EMBL" id="AFRT01000462">
    <property type="protein sequence ID" value="ELU43935.1"/>
    <property type="molecule type" value="Genomic_DNA"/>
</dbReference>
<dbReference type="HOGENOM" id="CLU_035635_0_0_1"/>
<dbReference type="InterPro" id="IPR052256">
    <property type="entry name" value="E3_ubiquitin-ligase_CHFR"/>
</dbReference>
<keyword evidence="5" id="KW-1185">Reference proteome</keyword>
<dbReference type="SUPFAM" id="SSF57850">
    <property type="entry name" value="RING/U-box"/>
    <property type="match status" value="1"/>
</dbReference>
<dbReference type="InterPro" id="IPR001841">
    <property type="entry name" value="Znf_RING"/>
</dbReference>
<feature type="region of interest" description="Disordered" evidence="2">
    <location>
        <begin position="1"/>
        <end position="34"/>
    </location>
</feature>
<dbReference type="Pfam" id="PF13923">
    <property type="entry name" value="zf-C3HC4_2"/>
    <property type="match status" value="1"/>
</dbReference>
<dbReference type="STRING" id="983506.L8X129"/>
<protein>
    <submittedName>
        <fullName evidence="4">Zf-C3HC4 domain-containing protein</fullName>
    </submittedName>
</protein>
<dbReference type="GO" id="GO:0004842">
    <property type="term" value="F:ubiquitin-protein transferase activity"/>
    <property type="evidence" value="ECO:0007669"/>
    <property type="project" value="TreeGrafter"/>
</dbReference>
<dbReference type="GO" id="GO:0008270">
    <property type="term" value="F:zinc ion binding"/>
    <property type="evidence" value="ECO:0007669"/>
    <property type="project" value="UniProtKB-KW"/>
</dbReference>
<feature type="region of interest" description="Disordered" evidence="2">
    <location>
        <begin position="436"/>
        <end position="479"/>
    </location>
</feature>
<dbReference type="GO" id="GO:0016567">
    <property type="term" value="P:protein ubiquitination"/>
    <property type="evidence" value="ECO:0007669"/>
    <property type="project" value="TreeGrafter"/>
</dbReference>
<feature type="compositionally biased region" description="Low complexity" evidence="2">
    <location>
        <begin position="463"/>
        <end position="477"/>
    </location>
</feature>
<comment type="caution">
    <text evidence="4">The sequence shown here is derived from an EMBL/GenBank/DDBJ whole genome shotgun (WGS) entry which is preliminary data.</text>
</comment>
<dbReference type="OrthoDB" id="6105938at2759"/>
<evidence type="ECO:0000313" key="4">
    <source>
        <dbReference type="EMBL" id="ELU43935.1"/>
    </source>
</evidence>
<dbReference type="Proteomes" id="UP000011668">
    <property type="component" value="Unassembled WGS sequence"/>
</dbReference>
<evidence type="ECO:0000256" key="2">
    <source>
        <dbReference type="SAM" id="MobiDB-lite"/>
    </source>
</evidence>
<accession>L8X129</accession>
<name>L8X129_THACA</name>
<reference evidence="4 5" key="1">
    <citation type="journal article" date="2013" name="Nat. Commun.">
        <title>The evolution and pathogenic mechanisms of the rice sheath blight pathogen.</title>
        <authorList>
            <person name="Zheng A."/>
            <person name="Lin R."/>
            <person name="Xu L."/>
            <person name="Qin P."/>
            <person name="Tang C."/>
            <person name="Ai P."/>
            <person name="Zhang D."/>
            <person name="Liu Y."/>
            <person name="Sun Z."/>
            <person name="Feng H."/>
            <person name="Wang Y."/>
            <person name="Chen Y."/>
            <person name="Liang X."/>
            <person name="Fu R."/>
            <person name="Li Q."/>
            <person name="Zhang J."/>
            <person name="Yu X."/>
            <person name="Xie Z."/>
            <person name="Ding L."/>
            <person name="Guan P."/>
            <person name="Tang J."/>
            <person name="Liang Y."/>
            <person name="Wang S."/>
            <person name="Deng Q."/>
            <person name="Li S."/>
            <person name="Zhu J."/>
            <person name="Wang L."/>
            <person name="Liu H."/>
            <person name="Li P."/>
        </authorList>
    </citation>
    <scope>NUCLEOTIDE SEQUENCE [LARGE SCALE GENOMIC DNA]</scope>
    <source>
        <strain evidence="5">AG-1 IA</strain>
    </source>
</reference>
<dbReference type="InterPro" id="IPR013083">
    <property type="entry name" value="Znf_RING/FYVE/PHD"/>
</dbReference>
<evidence type="ECO:0000313" key="5">
    <source>
        <dbReference type="Proteomes" id="UP000011668"/>
    </source>
</evidence>
<gene>
    <name evidence="4" type="ORF">AG1IA_02036</name>
</gene>
<keyword evidence="1" id="KW-0479">Metal-binding</keyword>
<dbReference type="PROSITE" id="PS50089">
    <property type="entry name" value="ZF_RING_2"/>
    <property type="match status" value="1"/>
</dbReference>
<sequence>MADENTTGDLAPSKRPRDVSPEEEDHEGVGEESQISTFSIDDEISCGICLGVLESPYTVIPCLHTFDKDCLLGWWQRNDTCPLCKTRATSGRHSFQLQAIVNHYESKRPPHKRARADEAAGAEQIGVDKAEIYPFGVAPPVAGNQQPDHNGEDEDNFDDFIEDDEDEGMEDEDLFDILVGGRIVFPCAACRPGHHSGYTCPVPIPEPTDPVKDSEAQEYLNGRRPIAEPRRGDKRVPFDEALHNLPETEHLFTDELKAEINRACEQHVVCIRCSNYLPRNWPGRAQSICKGCGNATCDAFDQIGCPWRIANRFLTPFNETGNDFNPELLWSQVSRTHAHFFRNQTERQRFLDRLAANNITSASATQELLREAGHDEGDYFCTNCISATLVNGFVANWERKKENGEVPPPVAQAPNPPVCWYGRECRTQSHNAGHAARFNHDCDPRPQGQDQPAPQAPVPIPALAPDQAPGAAQPAKAGGKGYDVLSPSQLLMATGAQHLVSTSTFRSLADSYGLQLLESYLCEPLPLDLFARTHEQIGQLKVQVALVRPTYLSHTSLSAS</sequence>
<keyword evidence="1" id="KW-0862">Zinc</keyword>
<dbReference type="Gene3D" id="3.30.40.10">
    <property type="entry name" value="Zinc/RING finger domain, C3HC4 (zinc finger)"/>
    <property type="match status" value="1"/>
</dbReference>
<proteinExistence type="predicted"/>
<dbReference type="OMA" id="YLEMIEY"/>
<feature type="domain" description="RING-type" evidence="3">
    <location>
        <begin position="46"/>
        <end position="85"/>
    </location>
</feature>
<dbReference type="PANTHER" id="PTHR16079:SF4">
    <property type="entry name" value="E3 UBIQUITIN-PROTEIN LIGASE CHFR"/>
    <property type="match status" value="1"/>
</dbReference>
<dbReference type="GO" id="GO:0006511">
    <property type="term" value="P:ubiquitin-dependent protein catabolic process"/>
    <property type="evidence" value="ECO:0007669"/>
    <property type="project" value="TreeGrafter"/>
</dbReference>
<evidence type="ECO:0000259" key="3">
    <source>
        <dbReference type="PROSITE" id="PS50089"/>
    </source>
</evidence>
<dbReference type="AlphaFoldDB" id="L8X129"/>
<evidence type="ECO:0000256" key="1">
    <source>
        <dbReference type="PROSITE-ProRule" id="PRU00175"/>
    </source>
</evidence>